<reference evidence="1" key="1">
    <citation type="submission" date="2020-05" db="EMBL/GenBank/DDBJ databases">
        <title>Large-scale comparative analyses of tick genomes elucidate their genetic diversity and vector capacities.</title>
        <authorList>
            <person name="Jia N."/>
            <person name="Wang J."/>
            <person name="Shi W."/>
            <person name="Du L."/>
            <person name="Sun Y."/>
            <person name="Zhan W."/>
            <person name="Jiang J."/>
            <person name="Wang Q."/>
            <person name="Zhang B."/>
            <person name="Ji P."/>
            <person name="Sakyi L.B."/>
            <person name="Cui X."/>
            <person name="Yuan T."/>
            <person name="Jiang B."/>
            <person name="Yang W."/>
            <person name="Lam T.T.-Y."/>
            <person name="Chang Q."/>
            <person name="Ding S."/>
            <person name="Wang X."/>
            <person name="Zhu J."/>
            <person name="Ruan X."/>
            <person name="Zhao L."/>
            <person name="Wei J."/>
            <person name="Que T."/>
            <person name="Du C."/>
            <person name="Cheng J."/>
            <person name="Dai P."/>
            <person name="Han X."/>
            <person name="Huang E."/>
            <person name="Gao Y."/>
            <person name="Liu J."/>
            <person name="Shao H."/>
            <person name="Ye R."/>
            <person name="Li L."/>
            <person name="Wei W."/>
            <person name="Wang X."/>
            <person name="Wang C."/>
            <person name="Yang T."/>
            <person name="Huo Q."/>
            <person name="Li W."/>
            <person name="Guo W."/>
            <person name="Chen H."/>
            <person name="Zhou L."/>
            <person name="Ni X."/>
            <person name="Tian J."/>
            <person name="Zhou Y."/>
            <person name="Sheng Y."/>
            <person name="Liu T."/>
            <person name="Pan Y."/>
            <person name="Xia L."/>
            <person name="Li J."/>
            <person name="Zhao F."/>
            <person name="Cao W."/>
        </authorList>
    </citation>
    <scope>NUCLEOTIDE SEQUENCE</scope>
    <source>
        <strain evidence="1">Hyas-2018</strain>
    </source>
</reference>
<keyword evidence="2" id="KW-1185">Reference proteome</keyword>
<protein>
    <submittedName>
        <fullName evidence="1">Uncharacterized protein</fullName>
    </submittedName>
</protein>
<comment type="caution">
    <text evidence="1">The sequence shown here is derived from an EMBL/GenBank/DDBJ whole genome shotgun (WGS) entry which is preliminary data.</text>
</comment>
<organism evidence="1 2">
    <name type="scientific">Hyalomma asiaticum</name>
    <name type="common">Tick</name>
    <dbReference type="NCBI Taxonomy" id="266040"/>
    <lineage>
        <taxon>Eukaryota</taxon>
        <taxon>Metazoa</taxon>
        <taxon>Ecdysozoa</taxon>
        <taxon>Arthropoda</taxon>
        <taxon>Chelicerata</taxon>
        <taxon>Arachnida</taxon>
        <taxon>Acari</taxon>
        <taxon>Parasitiformes</taxon>
        <taxon>Ixodida</taxon>
        <taxon>Ixodoidea</taxon>
        <taxon>Ixodidae</taxon>
        <taxon>Hyalomminae</taxon>
        <taxon>Hyalomma</taxon>
    </lineage>
</organism>
<gene>
    <name evidence="1" type="ORF">HPB50_021011</name>
</gene>
<proteinExistence type="predicted"/>
<sequence length="373" mass="42029">MANSASVGERERYRPMTGKLTKRKQMFNYFKDLGIPGPEPSIITGNMDELRKKLLFQCKRPRSPHNKSLIQLTGKRWKEVRSVLTPSFTTNKLKMMAPGMICTVREFVDKIAEYARSGEEFEIGNLYQAMTLDVICRSAMGIELAATNNGVHPFQEVQEKCGNIVRQRQIDHSAPQKDLLQLMIEAKSSNVDVASVTSDQLTAADDNEHELKQHAQHSPNGLSYSSKTVLDDDDITQNAFLVLVAGFVTREAVVDKQYGKLKIPAGTSVMAAIEYIHRDPSSWEKPDTFDPDRFLPERRKGQNPLAFQPFGAGPRNCIGMRFAQMELRFTLAHVLRKYRLVATPNSDKDPAEIDMNPLVLRIKRGVIVRAVPI</sequence>
<dbReference type="Proteomes" id="UP000821845">
    <property type="component" value="Chromosome 3"/>
</dbReference>
<accession>A0ACB7SSI6</accession>
<dbReference type="EMBL" id="CM023483">
    <property type="protein sequence ID" value="KAH6936724.1"/>
    <property type="molecule type" value="Genomic_DNA"/>
</dbReference>
<evidence type="ECO:0000313" key="1">
    <source>
        <dbReference type="EMBL" id="KAH6936724.1"/>
    </source>
</evidence>
<name>A0ACB7SSI6_HYAAI</name>
<evidence type="ECO:0000313" key="2">
    <source>
        <dbReference type="Proteomes" id="UP000821845"/>
    </source>
</evidence>